<dbReference type="OrthoDB" id="976756at2"/>
<protein>
    <recommendedName>
        <fullName evidence="6">Fibronectin type-III domain-containing protein</fullName>
    </recommendedName>
</protein>
<dbReference type="InterPro" id="IPR036116">
    <property type="entry name" value="FN3_sf"/>
</dbReference>
<accession>A0A098S2T9</accession>
<evidence type="ECO:0000259" key="2">
    <source>
        <dbReference type="PROSITE" id="PS50093"/>
    </source>
</evidence>
<dbReference type="PROSITE" id="PS50093">
    <property type="entry name" value="PKD"/>
    <property type="match status" value="1"/>
</dbReference>
<keyword evidence="5" id="KW-1185">Reference proteome</keyword>
<reference evidence="4 5" key="1">
    <citation type="journal article" date="2014" name="Int. J. Syst. Evol. Microbiol.">
        <title>Phaeodactylibacter xiamenensis gen. nov., sp. nov., a member of the family Saprospiraceae isolated from the marine alga Phaeodactylum tricornutum.</title>
        <authorList>
            <person name="Chen Z.Jr."/>
            <person name="Lei X."/>
            <person name="Lai Q."/>
            <person name="Li Y."/>
            <person name="Zhang B."/>
            <person name="Zhang J."/>
            <person name="Zhang H."/>
            <person name="Yang L."/>
            <person name="Zheng W."/>
            <person name="Tian Y."/>
            <person name="Yu Z."/>
            <person name="Xu H.Jr."/>
            <person name="Zheng T."/>
        </authorList>
    </citation>
    <scope>NUCLEOTIDE SEQUENCE [LARGE SCALE GENOMIC DNA]</scope>
    <source>
        <strain evidence="4 5">KD52</strain>
    </source>
</reference>
<keyword evidence="1" id="KW-0732">Signal</keyword>
<dbReference type="SMART" id="SM00089">
    <property type="entry name" value="PKD"/>
    <property type="match status" value="2"/>
</dbReference>
<sequence>MWNQLYSCLIIFLLFIAVTAQSQTAINAASAVSATNKGQVTAAIGSPIYLISQSCNGTIYPGAIQPNLSTLTRESTFEVIDSSDAFITLAWSIKEECFKVFEEGCQTYPDGILLEVLGNGERIYSDIIYDANGLLTDSYRHFVGPDSAVDYTLNLFIRGNGDMSCTSLTTSCRSELFQLPQNFIASDTLHPGRVELSWVNKSQLSSNILIFRERNGDSTLIAALPGTIKRDTLYSFVDEVAQDNPNNLNNGFTYNYCIQTFNDQLDRVLPELVCDEGSTKSINLNVSSPNNRVVNLAWSDVSTFGQRLTILRDGELIATLDSIATTFVDRVPTFGIPSSYQISVLNEADQLAARATATIELSPVGLVSGFVRTPTQVGIANIPVVYSAAVAPDTLRDTVYTDYLGYFEFTDVFFGRRSIFEVRPIDVADFNFDGQQLRDTLANEEPLSRTLHFTARQNYPIATDGSISVDTITTVAGLDSLFFGWSYQSSGNLRDTLHFQLFREGQLIDITDDQSPVPLQMVDTSGSGGYIYQYRIVAYGFKGDSIVTGSRVLLDTMPMVTAPSSFQGIVDYDVNSDAVMTMVWQHESSNIDGFRLYRDMSLLAVLGPDDRFFYDYYAEPGRSYDYLLTAYRKANEGPSLLESVPSSAGPLIIPALQPASVLTLTPEQPNNAMLLNWSWPSSAEDFDNVTGFLVSRNGQPIKTVLKQGMDYSFRDYKGVPGMVTYSVQPFLSTPDTIFIGPSVAESADFPTLSAPQMVGLDNAIPGTIKVEIDGVYSKNNANFDGFLLTANNQPFDTLKPFESLSYYTPNIKEGQAAVNIEVKAFRHTSGGTELSDPAAGTSSVASQSNLSLEAPTQFDASCEVPMHVRLQWQYPDYIFSTFYVYRDGVLLDTMPNTARSYYDYTAEPGVRHLYSLQANFEGSLSPVVYTTGQRRGTAYLHGQVLSGRYTNDRNSIMVALVDENNGDQLLLRTFTDSSGYFRLAQLHDKVGTGNWKLLVDGEGGSHKLASVERGGLTTGNRTVLFRDNFEVASVPPLPRQDSFALVTAFQLHVFPEEQAVVTSYSLSEGKYDGAFVSRGLTELDALEISANKSTFYMDSTGISGASYPYVSSPYLLKEGRRLSEAEAGARSRRVDYPTLPPVRCLSAIPNLNYRDNTVKLQWSHNNDKVAYYEVRRNGLPVKQTLRGDSLAYVDTQGKPDQTYQYEVRAVRISNGRQDISQPESITVTFPEVARPVPLTATPVADSNAVRLNWSYNGNVVSGFRIFRDEIPVADVPFNARSYYDTEGFPNSTPTYSVVALLSRENMVYQSRPTTVQAQFPSLLPPNNLQAVANTTVGSAVLSFDYSAAGVSQFKITRSAVGEPTENVNTIFYNYNGQVQTFEEVDKAPKPGVTYTYNAVAVKKINGNSFESEPAMVQIIYPRPPDPQGLGGTTGNPTWVDLNWSMDFAGNVDGFLLTRNIGSNQDSFLISSAGSRTYRDVFFPYDPLPNTIFNYSLRSYRLINGIYYYSNGSSQSIGKLENSGSSSSLFNVTATRGTLPNRARISWEYNGVGVSEFLVYRDEEIIANLEPNEFFLNDSEGVPGRPYVYTVRARVNGTLDSGKSDVGFSKGNGQLEGEVRTSQGNAPVSGASLTASGIVEGQLYTYVAETDNSGQFVIPGMYIGEEPVSYELGVKFRNHSFIKPKQTFNLSPENNLRSNIVFFDTTAYVATGRIDYANTNCSIDSITVRARHILSDSIVVVETGQTDKNGQYSLILNPYLEGLTRIEIVADSIFVRNQGTPNESRVLHNFVSTSSNIISVPVPQQTIINFEDQLSYPVKVAVNNICGFAASSNGRFDVEVSTRDGCFKRIRQTALNGRVTIDLPPLDGLVARVVSAAPLTLENNLIVDYLENRPFNLELAAFHQKNTGFNQLGNFVQLNTDSLIERELVYHKPATITIANEFGQRPTCDPSQPRFLYSNMPYNINLSVTELHQGVDCDVQGGYLIVNNSAALKNSLDTLSFQPSTGDFKRHEFIGGTPNLVSPYRKGINVQYFSGQGDLLAERTIPVVVIGSSPLPGSDIIVDIDEDGQVKLPVMILRDPPGDGSFSSIEEGTTITKSLSNSFGFELGGSVDLETAFTVGGVGAYIDAQLAGGGGETDESSVNLSFTTKQTISTSSASNFVGEDADVLVGLGMAIQYGLSERISFSEESCSFQKIQELSIQPNAIKTDWSYTVGQIKQIAKELKAQADSVRAGSLVIQEAGVEKSPTEAIKDLETRAQNWELVLDYHGRTSLPHHNFCTEVLNATQLWQAAKKVGGDLVLSNNGVPGSQHFTYFADRVNKAKAAKDLFCTDPAVVTFLAQDSVTLTRGLQPLIFNTGVAEKYERSTRLVDYYLDSLQIATSQIPDAVAQAPTSAVVTNVENTTFSAGVTIEKSSTSVRSRGSKFTQKGYLNFSISAGVLLGFSASAGLGLVTEVSDSEGRVGATFNSAFEWSDERYEEITTESTVSYTYTDDDPGDQFSVTSISGRISGHTPYFQLLGGRSSCPPEAGAILRDRFDISLNDPVTQSSFDFLEQRELNPNVPATFYVKLTNLNPFGEQRDLYVYHNAASNENGAEIKINGLGIGGGDASGQAFTFVNAGQSLIFPLTVNRPFNGYEVKNVEIIMRPFCADGDTFTPDGRDTVVVSAYFKSPCSNISIASPGNDWLITRRNPFQADSREAIVLEVGDYDSKNPNLEEIYLEYRRIGDGSGWEIIPFTELEPRYIVNKDSLLNYDMENFGPGVSPRFFFTWDITDLNQKYPDGIYEVRAVAACGTDGVVQSNIIRGQIRRQASEAFALFEPSDLVWQVGDEISMKVNREIDCATLNEASFIVVNELAQDTVPGTFGCDPTENKLVFLPLAPSSLLETLQPFDNQLLTIKVSGLRDEFGNPFPLLRNAQGIVQETLDANGNTIPAIDTFKWDFRVVARDILVQDTFLETTIYQDSEGILNTVLFNTNQGAGATIGFSIPELVGLPWLQATPPNGIVSTSDGLPVQFNINGSLLPVGDTTVVLSVVSNSNLANAGVDNIRIKVNVLARPPYWEVDPSQYSNSMQVVANYQYTQPPGNAPSRDTMDVLSAWIGNEIRGVARIASTQTGQYAAFMLVYGNPEDIGKPLEFRVWDADPGEEYNAYPVDSIFFDQTTLVGSFSQPEGLLVDRVRDRARYIPVNGESDGGGGLTWLSFNNRETDMSVGEQLRELKSLQNGDIIKTELSSAGYVEGVGWISTNGLDSIKAEEGYILYLGGLDDTIRVTGRDATFGPIVLEQGWNQIGYPLQDTVGINDAFNLFNIRDGDRLQTVPQDPVALNLPPNMIAEYNEGLMKWLFAPGMEVMRPNFAYQILVGEAGPLLYQGATTPLNSEPVSDGMGSNSPLFTPADPTTWLIDPSAYPSSMVITSMLKFGGEISLDEGDRVAAYVNGECRGVAPVSFVSALNAYRAPLFVYGAQAGETVEFLMYDASTDRVHLAAQQLSFQPNGIEGSFVEPFVFEAQSMSATYAQSSTYCAADANGTLGITMVSGLQPPYNYEWNTGAHTASLEGLTAGDYTVTITGANGLSFTDTVTLENLEVEIPAPEVEWSADNPVCRGTDVVLYAQAPNEEASVRWETADGNLLQETPTLMIEGIQSAYTAYAKTLYRGCESEPLEATVQVYQPDASFTVEPAVEVTTETEVEFSPSEATGAFAWNFGDGQSSSLVSPQHQYSLPGHYQAILSRTDLAGCTGQGLYDLWVDAATQVLELPEGELRLKATPNPFGQYIDIQLHLPYSGQYTLELLSISGQALERRQEVWQAGEQTIRLLPDLADGTYLIRLESSKGHHLALPIVKQTPRP</sequence>
<dbReference type="InterPro" id="IPR003961">
    <property type="entry name" value="FN3_dom"/>
</dbReference>
<dbReference type="EMBL" id="JPOS01000082">
    <property type="protein sequence ID" value="KGE86133.1"/>
    <property type="molecule type" value="Genomic_DNA"/>
</dbReference>
<dbReference type="CDD" id="cd00146">
    <property type="entry name" value="PKD"/>
    <property type="match status" value="1"/>
</dbReference>
<dbReference type="Pfam" id="PF18911">
    <property type="entry name" value="PKD_4"/>
    <property type="match status" value="1"/>
</dbReference>
<proteinExistence type="predicted"/>
<feature type="domain" description="PKD" evidence="2">
    <location>
        <begin position="3691"/>
        <end position="3728"/>
    </location>
</feature>
<organism evidence="4 5">
    <name type="scientific">Phaeodactylibacter xiamenensis</name>
    <dbReference type="NCBI Taxonomy" id="1524460"/>
    <lineage>
        <taxon>Bacteria</taxon>
        <taxon>Pseudomonadati</taxon>
        <taxon>Bacteroidota</taxon>
        <taxon>Saprospiria</taxon>
        <taxon>Saprospirales</taxon>
        <taxon>Haliscomenobacteraceae</taxon>
        <taxon>Phaeodactylibacter</taxon>
    </lineage>
</organism>
<dbReference type="RefSeq" id="WP_044226205.1">
    <property type="nucleotide sequence ID" value="NZ_JBKAGJ010000002.1"/>
</dbReference>
<feature type="chain" id="PRO_5001947786" description="Fibronectin type-III domain-containing protein" evidence="1">
    <location>
        <begin position="23"/>
        <end position="3838"/>
    </location>
</feature>
<gene>
    <name evidence="4" type="ORF">IX84_23670</name>
</gene>
<dbReference type="SMART" id="SM00060">
    <property type="entry name" value="FN3"/>
    <property type="match status" value="4"/>
</dbReference>
<name>A0A098S2T9_9BACT</name>
<dbReference type="Gene3D" id="2.60.40.740">
    <property type="match status" value="1"/>
</dbReference>
<dbReference type="SUPFAM" id="SSF49265">
    <property type="entry name" value="Fibronectin type III"/>
    <property type="match status" value="1"/>
</dbReference>
<dbReference type="InterPro" id="IPR000601">
    <property type="entry name" value="PKD_dom"/>
</dbReference>
<feature type="domain" description="Fibronectin type-III" evidence="3">
    <location>
        <begin position="1141"/>
        <end position="1231"/>
    </location>
</feature>
<dbReference type="InterPro" id="IPR022409">
    <property type="entry name" value="PKD/Chitinase_dom"/>
</dbReference>
<evidence type="ECO:0000256" key="1">
    <source>
        <dbReference type="SAM" id="SignalP"/>
    </source>
</evidence>
<evidence type="ECO:0000313" key="5">
    <source>
        <dbReference type="Proteomes" id="UP000029736"/>
    </source>
</evidence>
<feature type="signal peptide" evidence="1">
    <location>
        <begin position="1"/>
        <end position="22"/>
    </location>
</feature>
<dbReference type="Gene3D" id="2.60.40.10">
    <property type="entry name" value="Immunoglobulins"/>
    <property type="match status" value="4"/>
</dbReference>
<comment type="caution">
    <text evidence="4">The sequence shown here is derived from an EMBL/GenBank/DDBJ whole genome shotgun (WGS) entry which is preliminary data.</text>
</comment>
<dbReference type="PROSITE" id="PS50853">
    <property type="entry name" value="FN3"/>
    <property type="match status" value="1"/>
</dbReference>
<dbReference type="InterPro" id="IPR013783">
    <property type="entry name" value="Ig-like_fold"/>
</dbReference>
<evidence type="ECO:0000259" key="3">
    <source>
        <dbReference type="PROSITE" id="PS50853"/>
    </source>
</evidence>
<evidence type="ECO:0008006" key="6">
    <source>
        <dbReference type="Google" id="ProtNLM"/>
    </source>
</evidence>
<dbReference type="STRING" id="1524460.IX84_23670"/>
<dbReference type="Proteomes" id="UP000029736">
    <property type="component" value="Unassembled WGS sequence"/>
</dbReference>
<evidence type="ECO:0000313" key="4">
    <source>
        <dbReference type="EMBL" id="KGE86133.1"/>
    </source>
</evidence>
<dbReference type="InterPro" id="IPR035986">
    <property type="entry name" value="PKD_dom_sf"/>
</dbReference>
<dbReference type="SUPFAM" id="SSF49299">
    <property type="entry name" value="PKD domain"/>
    <property type="match status" value="1"/>
</dbReference>